<evidence type="ECO:0008006" key="3">
    <source>
        <dbReference type="Google" id="ProtNLM"/>
    </source>
</evidence>
<accession>A0ABM8C830</accession>
<proteinExistence type="predicted"/>
<dbReference type="Proteomes" id="UP001163336">
    <property type="component" value="Chromosome"/>
</dbReference>
<keyword evidence="2" id="KW-1185">Reference proteome</keyword>
<dbReference type="RefSeq" id="WP_281908122.1">
    <property type="nucleotide sequence ID" value="NZ_AP026966.1"/>
</dbReference>
<organism evidence="1 2">
    <name type="scientific">Massilia varians</name>
    <dbReference type="NCBI Taxonomy" id="457921"/>
    <lineage>
        <taxon>Bacteria</taxon>
        <taxon>Pseudomonadati</taxon>
        <taxon>Pseudomonadota</taxon>
        <taxon>Betaproteobacteria</taxon>
        <taxon>Burkholderiales</taxon>
        <taxon>Oxalobacteraceae</taxon>
        <taxon>Telluria group</taxon>
        <taxon>Massilia</taxon>
    </lineage>
</organism>
<dbReference type="EMBL" id="AP026966">
    <property type="protein sequence ID" value="BDT59429.1"/>
    <property type="molecule type" value="Genomic_DNA"/>
</dbReference>
<evidence type="ECO:0000313" key="1">
    <source>
        <dbReference type="EMBL" id="BDT59429.1"/>
    </source>
</evidence>
<gene>
    <name evidence="1" type="ORF">MasN3_29230</name>
</gene>
<reference evidence="1" key="1">
    <citation type="submission" date="2022-11" db="EMBL/GenBank/DDBJ databases">
        <title>Isolation and characterization of PLA-degrading bacterium Massilia sp. from Antarctic soil.</title>
        <authorList>
            <person name="Sato K."/>
            <person name="Gomez-Fuentes C."/>
            <person name="Ahmad S.A."/>
            <person name="Zulkharnain A."/>
        </authorList>
    </citation>
    <scope>NUCLEOTIDE SEQUENCE</scope>
    <source>
        <strain evidence="1">N-3</strain>
    </source>
</reference>
<sequence length="47" mass="5263">MNAIAIHPTRPEATDTFGRLARRLGALLRRAFELAGAPYSDIGYRYL</sequence>
<protein>
    <recommendedName>
        <fullName evidence="3">MarR family transcriptional regulator</fullName>
    </recommendedName>
</protein>
<evidence type="ECO:0000313" key="2">
    <source>
        <dbReference type="Proteomes" id="UP001163336"/>
    </source>
</evidence>
<name>A0ABM8C830_9BURK</name>